<organism evidence="4 5">
    <name type="scientific">Fusarium ambrosium</name>
    <dbReference type="NCBI Taxonomy" id="131363"/>
    <lineage>
        <taxon>Eukaryota</taxon>
        <taxon>Fungi</taxon>
        <taxon>Dikarya</taxon>
        <taxon>Ascomycota</taxon>
        <taxon>Pezizomycotina</taxon>
        <taxon>Sordariomycetes</taxon>
        <taxon>Hypocreomycetidae</taxon>
        <taxon>Hypocreales</taxon>
        <taxon>Nectriaceae</taxon>
        <taxon>Fusarium</taxon>
        <taxon>Fusarium solani species complex</taxon>
    </lineage>
</organism>
<keyword evidence="2" id="KW-0732">Signal</keyword>
<dbReference type="Pfam" id="PF00026">
    <property type="entry name" value="Asp"/>
    <property type="match status" value="1"/>
</dbReference>
<proteinExistence type="inferred from homology"/>
<dbReference type="SUPFAM" id="SSF50630">
    <property type="entry name" value="Acid proteases"/>
    <property type="match status" value="1"/>
</dbReference>
<keyword evidence="5" id="KW-1185">Reference proteome</keyword>
<dbReference type="EMBL" id="NIZV01000023">
    <property type="protein sequence ID" value="RSM18328.1"/>
    <property type="molecule type" value="Genomic_DNA"/>
</dbReference>
<sequence length="404" mass="43840">MAFRSFLLATSLASGLSSAAVLDLPIVHRNSYDLVEFDVGTPATKYHLLFDTGSATSWIVDQNCAEECSNFSGFERAGYNVDNSTTGKLTGRWGEIEYFGGVTAGLIANDVFKSGKVSWNQSFIAASQSSWGNIPGEGFFGLAFNSITVGDADTIMYTLTPKLDAPKFGLYYGPQSDRDGGKGRLTLGASKASTYTDGKLTKVPIVPTDGKYDVWASVINSATGSQTINGKKVKKTTDLNAGRVVFDTGAGRISLPKGQVEAVYESIGMNWTAIMEDGYRPLCSDFNSTWSVSFSFGDANARNPAVVTLTGDQLATPGFAMEDKYCWPPFDEGDFEGFTLIGKDMLSHFYTVWDFGAKEEAQYKPTLSFGTLKKGSGVNRKRIDALQRDILLRPIPIEGHQKPR</sequence>
<dbReference type="Proteomes" id="UP000288429">
    <property type="component" value="Unassembled WGS sequence"/>
</dbReference>
<evidence type="ECO:0000313" key="5">
    <source>
        <dbReference type="Proteomes" id="UP000288429"/>
    </source>
</evidence>
<feature type="signal peptide" evidence="2">
    <location>
        <begin position="1"/>
        <end position="19"/>
    </location>
</feature>
<feature type="chain" id="PRO_5018979321" description="Peptidase A1 domain-containing protein" evidence="2">
    <location>
        <begin position="20"/>
        <end position="404"/>
    </location>
</feature>
<dbReference type="InterPro" id="IPR034164">
    <property type="entry name" value="Pepsin-like_dom"/>
</dbReference>
<dbReference type="PRINTS" id="PR00792">
    <property type="entry name" value="PEPSIN"/>
</dbReference>
<evidence type="ECO:0000313" key="4">
    <source>
        <dbReference type="EMBL" id="RSM18328.1"/>
    </source>
</evidence>
<dbReference type="CDD" id="cd05471">
    <property type="entry name" value="pepsin_like"/>
    <property type="match status" value="1"/>
</dbReference>
<reference evidence="4 5" key="1">
    <citation type="submission" date="2017-06" db="EMBL/GenBank/DDBJ databases">
        <title>Cmopartive genomic analysis of Ambrosia Fusariam Clade fungi.</title>
        <authorList>
            <person name="Stajich J.E."/>
            <person name="Carrillo J."/>
            <person name="Kijimoto T."/>
            <person name="Eskalen A."/>
            <person name="O'Donnell K."/>
            <person name="Kasson M."/>
        </authorList>
    </citation>
    <scope>NUCLEOTIDE SEQUENCE [LARGE SCALE GENOMIC DNA]</scope>
    <source>
        <strain evidence="4 5">NRRL 20438</strain>
    </source>
</reference>
<evidence type="ECO:0000259" key="3">
    <source>
        <dbReference type="PROSITE" id="PS51767"/>
    </source>
</evidence>
<dbReference type="InterPro" id="IPR033121">
    <property type="entry name" value="PEPTIDASE_A1"/>
</dbReference>
<evidence type="ECO:0000256" key="1">
    <source>
        <dbReference type="ARBA" id="ARBA00007447"/>
    </source>
</evidence>
<dbReference type="GO" id="GO:0004190">
    <property type="term" value="F:aspartic-type endopeptidase activity"/>
    <property type="evidence" value="ECO:0007669"/>
    <property type="project" value="InterPro"/>
</dbReference>
<accession>A0A428UVK2</accession>
<dbReference type="PROSITE" id="PS51767">
    <property type="entry name" value="PEPTIDASE_A1"/>
    <property type="match status" value="1"/>
</dbReference>
<comment type="similarity">
    <text evidence="1">Belongs to the peptidase A1 family.</text>
</comment>
<dbReference type="InterPro" id="IPR001461">
    <property type="entry name" value="Aspartic_peptidase_A1"/>
</dbReference>
<evidence type="ECO:0000256" key="2">
    <source>
        <dbReference type="SAM" id="SignalP"/>
    </source>
</evidence>
<dbReference type="Gene3D" id="2.40.70.10">
    <property type="entry name" value="Acid Proteases"/>
    <property type="match status" value="2"/>
</dbReference>
<dbReference type="PANTHER" id="PTHR47966">
    <property type="entry name" value="BETA-SITE APP-CLEAVING ENZYME, ISOFORM A-RELATED"/>
    <property type="match status" value="1"/>
</dbReference>
<dbReference type="GO" id="GO:0006508">
    <property type="term" value="P:proteolysis"/>
    <property type="evidence" value="ECO:0007669"/>
    <property type="project" value="InterPro"/>
</dbReference>
<dbReference type="GO" id="GO:0000324">
    <property type="term" value="C:fungal-type vacuole"/>
    <property type="evidence" value="ECO:0007669"/>
    <property type="project" value="TreeGrafter"/>
</dbReference>
<feature type="domain" description="Peptidase A1" evidence="3">
    <location>
        <begin position="33"/>
        <end position="364"/>
    </location>
</feature>
<gene>
    <name evidence="4" type="ORF">CDV31_002847</name>
</gene>
<comment type="caution">
    <text evidence="4">The sequence shown here is derived from an EMBL/GenBank/DDBJ whole genome shotgun (WGS) entry which is preliminary data.</text>
</comment>
<name>A0A428UVK2_9HYPO</name>
<dbReference type="AlphaFoldDB" id="A0A428UVK2"/>
<protein>
    <recommendedName>
        <fullName evidence="3">Peptidase A1 domain-containing protein</fullName>
    </recommendedName>
</protein>
<dbReference type="InterPro" id="IPR021109">
    <property type="entry name" value="Peptidase_aspartic_dom_sf"/>
</dbReference>
<dbReference type="PANTHER" id="PTHR47966:SF68">
    <property type="entry name" value="PEPTIDASE A1 DOMAIN-CONTAINING PROTEIN"/>
    <property type="match status" value="1"/>
</dbReference>